<gene>
    <name evidence="2" type="ORF">Purlil1_13844</name>
</gene>
<keyword evidence="1" id="KW-1133">Transmembrane helix</keyword>
<proteinExistence type="predicted"/>
<evidence type="ECO:0000313" key="2">
    <source>
        <dbReference type="EMBL" id="KAK4067511.1"/>
    </source>
</evidence>
<evidence type="ECO:0008006" key="4">
    <source>
        <dbReference type="Google" id="ProtNLM"/>
    </source>
</evidence>
<keyword evidence="1" id="KW-0472">Membrane</keyword>
<evidence type="ECO:0000256" key="1">
    <source>
        <dbReference type="SAM" id="Phobius"/>
    </source>
</evidence>
<dbReference type="EMBL" id="JAWRVI010000326">
    <property type="protein sequence ID" value="KAK4067511.1"/>
    <property type="molecule type" value="Genomic_DNA"/>
</dbReference>
<name>A0ABR0BD30_PURLI</name>
<organism evidence="2 3">
    <name type="scientific">Purpureocillium lilacinum</name>
    <name type="common">Paecilomyces lilacinus</name>
    <dbReference type="NCBI Taxonomy" id="33203"/>
    <lineage>
        <taxon>Eukaryota</taxon>
        <taxon>Fungi</taxon>
        <taxon>Dikarya</taxon>
        <taxon>Ascomycota</taxon>
        <taxon>Pezizomycotina</taxon>
        <taxon>Sordariomycetes</taxon>
        <taxon>Hypocreomycetidae</taxon>
        <taxon>Hypocreales</taxon>
        <taxon>Ophiocordycipitaceae</taxon>
        <taxon>Purpureocillium</taxon>
    </lineage>
</organism>
<sequence length="170" mass="19463">MLSFDSLPVVGIGHHSLVLGCLLCGIVAAVRLLRYICFPRPIPGIPHNEDAAKSMSGDLQAMRKARYRRQWLLDQPRSHGTLLSQVLLPFRRPTVIVAHGPTVEEICRRKDFDRGDMNQRCMGLVAPEFHFVMETQDSRFKLHREILRDLMAPWFLQEVRCVSSDLESAR</sequence>
<protein>
    <recommendedName>
        <fullName evidence="4">Cytochrome P450 domain-containing protein</fullName>
    </recommendedName>
</protein>
<dbReference type="Proteomes" id="UP001287286">
    <property type="component" value="Unassembled WGS sequence"/>
</dbReference>
<keyword evidence="1" id="KW-0812">Transmembrane</keyword>
<feature type="transmembrane region" description="Helical" evidence="1">
    <location>
        <begin position="12"/>
        <end position="33"/>
    </location>
</feature>
<evidence type="ECO:0000313" key="3">
    <source>
        <dbReference type="Proteomes" id="UP001287286"/>
    </source>
</evidence>
<accession>A0ABR0BD30</accession>
<reference evidence="2 3" key="1">
    <citation type="journal article" date="2024" name="Microbiol. Resour. Announc.">
        <title>Genome annotations for the ascomycete fungi Trichoderma harzianum, Trichoderma aggressivum, and Purpureocillium lilacinum.</title>
        <authorList>
            <person name="Beijen E.P.W."/>
            <person name="Ohm R.A."/>
        </authorList>
    </citation>
    <scope>NUCLEOTIDE SEQUENCE [LARGE SCALE GENOMIC DNA]</scope>
    <source>
        <strain evidence="2 3">CBS 150709</strain>
    </source>
</reference>
<keyword evidence="3" id="KW-1185">Reference proteome</keyword>
<comment type="caution">
    <text evidence="2">The sequence shown here is derived from an EMBL/GenBank/DDBJ whole genome shotgun (WGS) entry which is preliminary data.</text>
</comment>